<keyword evidence="6" id="KW-0256">Endoplasmic reticulum</keyword>
<dbReference type="InterPro" id="IPR039357">
    <property type="entry name" value="SRD5A/TECR"/>
</dbReference>
<proteinExistence type="inferred from homology"/>
<dbReference type="GO" id="GO:0030154">
    <property type="term" value="P:cell differentiation"/>
    <property type="evidence" value="ECO:0007669"/>
    <property type="project" value="UniProtKB-KW"/>
</dbReference>
<keyword evidence="11" id="KW-0443">Lipid metabolism</keyword>
<dbReference type="Proteomes" id="UP000574390">
    <property type="component" value="Unassembled WGS sequence"/>
</dbReference>
<evidence type="ECO:0000256" key="11">
    <source>
        <dbReference type="ARBA" id="ARBA00023098"/>
    </source>
</evidence>
<feature type="domain" description="3-oxo-5-alpha-steroid 4-dehydrogenase C-terminal" evidence="14">
    <location>
        <begin position="2"/>
        <end position="102"/>
    </location>
</feature>
<feature type="transmembrane region" description="Helical" evidence="13">
    <location>
        <begin position="47"/>
        <end position="72"/>
    </location>
</feature>
<evidence type="ECO:0000313" key="15">
    <source>
        <dbReference type="EMBL" id="KAF4720251.1"/>
    </source>
</evidence>
<comment type="caution">
    <text evidence="15">The sequence shown here is derived from an EMBL/GenBank/DDBJ whole genome shotgun (WGS) entry which is preliminary data.</text>
</comment>
<dbReference type="PANTHER" id="PTHR10556">
    <property type="entry name" value="3-OXO-5-ALPHA-STEROID 4-DEHYDROGENASE"/>
    <property type="match status" value="1"/>
</dbReference>
<evidence type="ECO:0000256" key="1">
    <source>
        <dbReference type="ARBA" id="ARBA00004477"/>
    </source>
</evidence>
<keyword evidence="7" id="KW-0492">Microsome</keyword>
<dbReference type="GO" id="GO:0006694">
    <property type="term" value="P:steroid biosynthetic process"/>
    <property type="evidence" value="ECO:0007669"/>
    <property type="project" value="TreeGrafter"/>
</dbReference>
<gene>
    <name evidence="15" type="primary">SRD5A1_1</name>
    <name evidence="15" type="ORF">FOZ62_016215</name>
</gene>
<comment type="subcellular location">
    <subcellularLocation>
        <location evidence="1">Endoplasmic reticulum membrane</location>
        <topology evidence="1">Multi-pass membrane protein</topology>
    </subcellularLocation>
    <subcellularLocation>
        <location evidence="2">Microsome membrane</location>
    </subcellularLocation>
</comment>
<keyword evidence="5" id="KW-0221">Differentiation</keyword>
<dbReference type="AlphaFoldDB" id="A0A7J6RIU4"/>
<keyword evidence="8" id="KW-0521">NADP</keyword>
<keyword evidence="12 13" id="KW-0472">Membrane</keyword>
<comment type="similarity">
    <text evidence="3">Belongs to the steroid 5-alpha reductase family.</text>
</comment>
<reference evidence="15 16" key="1">
    <citation type="submission" date="2020-04" db="EMBL/GenBank/DDBJ databases">
        <title>Perkinsus olseni comparative genomics.</title>
        <authorList>
            <person name="Bogema D.R."/>
        </authorList>
    </citation>
    <scope>NUCLEOTIDE SEQUENCE [LARGE SCALE GENOMIC DNA]</scope>
    <source>
        <strain evidence="15">ATCC PRA-205</strain>
    </source>
</reference>
<organism evidence="15 16">
    <name type="scientific">Perkinsus olseni</name>
    <name type="common">Perkinsus atlanticus</name>
    <dbReference type="NCBI Taxonomy" id="32597"/>
    <lineage>
        <taxon>Eukaryota</taxon>
        <taxon>Sar</taxon>
        <taxon>Alveolata</taxon>
        <taxon>Perkinsozoa</taxon>
        <taxon>Perkinsea</taxon>
        <taxon>Perkinsida</taxon>
        <taxon>Perkinsidae</taxon>
        <taxon>Perkinsus</taxon>
    </lineage>
</organism>
<evidence type="ECO:0000256" key="12">
    <source>
        <dbReference type="ARBA" id="ARBA00023136"/>
    </source>
</evidence>
<evidence type="ECO:0000256" key="10">
    <source>
        <dbReference type="ARBA" id="ARBA00023002"/>
    </source>
</evidence>
<dbReference type="Gene3D" id="1.20.120.1630">
    <property type="match status" value="1"/>
</dbReference>
<keyword evidence="9 13" id="KW-1133">Transmembrane helix</keyword>
<dbReference type="GO" id="GO:0003865">
    <property type="term" value="F:3-oxo-5-alpha-steroid 4-dehydrogenase activity"/>
    <property type="evidence" value="ECO:0007669"/>
    <property type="project" value="TreeGrafter"/>
</dbReference>
<dbReference type="PROSITE" id="PS50244">
    <property type="entry name" value="S5A_REDUCTASE"/>
    <property type="match status" value="1"/>
</dbReference>
<name>A0A7J6RIU4_PEROL</name>
<dbReference type="EMBL" id="JABANM010022018">
    <property type="protein sequence ID" value="KAF4720251.1"/>
    <property type="molecule type" value="Genomic_DNA"/>
</dbReference>
<feature type="non-terminal residue" evidence="15">
    <location>
        <position position="1"/>
    </location>
</feature>
<protein>
    <submittedName>
        <fullName evidence="15">3-oxo-5-alpha-steroid 4-dehydrogenase 1</fullName>
    </submittedName>
</protein>
<evidence type="ECO:0000256" key="5">
    <source>
        <dbReference type="ARBA" id="ARBA00022782"/>
    </source>
</evidence>
<evidence type="ECO:0000259" key="14">
    <source>
        <dbReference type="Pfam" id="PF02544"/>
    </source>
</evidence>
<evidence type="ECO:0000256" key="7">
    <source>
        <dbReference type="ARBA" id="ARBA00022848"/>
    </source>
</evidence>
<keyword evidence="4 13" id="KW-0812">Transmembrane</keyword>
<evidence type="ECO:0000256" key="9">
    <source>
        <dbReference type="ARBA" id="ARBA00022989"/>
    </source>
</evidence>
<dbReference type="InterPro" id="IPR001104">
    <property type="entry name" value="3-oxo-5_a-steroid_4-DH_C"/>
</dbReference>
<evidence type="ECO:0000256" key="4">
    <source>
        <dbReference type="ARBA" id="ARBA00022692"/>
    </source>
</evidence>
<dbReference type="Pfam" id="PF02544">
    <property type="entry name" value="Steroid_dh"/>
    <property type="match status" value="1"/>
</dbReference>
<sequence length="102" mass="11884">LLLNLHSDHILRNLRKGEGDGQKYYTPYGGMFRFISCPNYLGEIMEWLGYAMASGWGLAPVSFAFCTFANLFPRALEVHKWYRAKFEDYNKLNRKAILPFLL</sequence>
<dbReference type="PANTHER" id="PTHR10556:SF57">
    <property type="entry name" value="3-OXO-5-ALPHA-STEROID 4-DEHYDROGENASE 1"/>
    <property type="match status" value="1"/>
</dbReference>
<evidence type="ECO:0000256" key="3">
    <source>
        <dbReference type="ARBA" id="ARBA00007742"/>
    </source>
</evidence>
<evidence type="ECO:0000256" key="6">
    <source>
        <dbReference type="ARBA" id="ARBA00022824"/>
    </source>
</evidence>
<keyword evidence="10" id="KW-0560">Oxidoreductase</keyword>
<accession>A0A7J6RIU4</accession>
<evidence type="ECO:0000256" key="13">
    <source>
        <dbReference type="SAM" id="Phobius"/>
    </source>
</evidence>
<dbReference type="GO" id="GO:0005789">
    <property type="term" value="C:endoplasmic reticulum membrane"/>
    <property type="evidence" value="ECO:0007669"/>
    <property type="project" value="UniProtKB-SubCell"/>
</dbReference>
<evidence type="ECO:0000256" key="2">
    <source>
        <dbReference type="ARBA" id="ARBA00004524"/>
    </source>
</evidence>
<evidence type="ECO:0000313" key="16">
    <source>
        <dbReference type="Proteomes" id="UP000574390"/>
    </source>
</evidence>
<evidence type="ECO:0000256" key="8">
    <source>
        <dbReference type="ARBA" id="ARBA00022857"/>
    </source>
</evidence>